<name>A0A250IDM6_9BACT</name>
<evidence type="ECO:0000256" key="1">
    <source>
        <dbReference type="PROSITE-ProRule" id="PRU00703"/>
    </source>
</evidence>
<dbReference type="Pfam" id="PF00571">
    <property type="entry name" value="CBS"/>
    <property type="match status" value="1"/>
</dbReference>
<evidence type="ECO:0000259" key="3">
    <source>
        <dbReference type="PROSITE" id="PS51371"/>
    </source>
</evidence>
<gene>
    <name evidence="4" type="ORF">MEBOL_002767</name>
</gene>
<feature type="domain" description="CBS" evidence="3">
    <location>
        <begin position="11"/>
        <end position="70"/>
    </location>
</feature>
<reference evidence="4 5" key="1">
    <citation type="submission" date="2017-06" db="EMBL/GenBank/DDBJ databases">
        <authorList>
            <person name="Kim H.J."/>
            <person name="Triplett B.A."/>
        </authorList>
    </citation>
    <scope>NUCLEOTIDE SEQUENCE [LARGE SCALE GENOMIC DNA]</scope>
    <source>
        <strain evidence="4 5">DSM 14713</strain>
    </source>
</reference>
<dbReference type="Gene3D" id="3.90.1280.20">
    <property type="match status" value="1"/>
</dbReference>
<dbReference type="KEGG" id="mbd:MEBOL_002767"/>
<dbReference type="Proteomes" id="UP000217289">
    <property type="component" value="Chromosome"/>
</dbReference>
<dbReference type="InterPro" id="IPR046342">
    <property type="entry name" value="CBS_dom_sf"/>
</dbReference>
<dbReference type="SUPFAM" id="SSF54631">
    <property type="entry name" value="CBS-domain pair"/>
    <property type="match status" value="1"/>
</dbReference>
<accession>A0A250IDM6</accession>
<organism evidence="4 5">
    <name type="scientific">Melittangium boletus DSM 14713</name>
    <dbReference type="NCBI Taxonomy" id="1294270"/>
    <lineage>
        <taxon>Bacteria</taxon>
        <taxon>Pseudomonadati</taxon>
        <taxon>Myxococcota</taxon>
        <taxon>Myxococcia</taxon>
        <taxon>Myxococcales</taxon>
        <taxon>Cystobacterineae</taxon>
        <taxon>Archangiaceae</taxon>
        <taxon>Melittangium</taxon>
    </lineage>
</organism>
<protein>
    <recommendedName>
        <fullName evidence="3">CBS domain-containing protein</fullName>
    </recommendedName>
</protein>
<dbReference type="InterPro" id="IPR000644">
    <property type="entry name" value="CBS_dom"/>
</dbReference>
<feature type="compositionally biased region" description="Basic and acidic residues" evidence="2">
    <location>
        <begin position="99"/>
        <end position="108"/>
    </location>
</feature>
<evidence type="ECO:0000313" key="5">
    <source>
        <dbReference type="Proteomes" id="UP000217289"/>
    </source>
</evidence>
<keyword evidence="5" id="KW-1185">Reference proteome</keyword>
<dbReference type="RefSeq" id="WP_179956416.1">
    <property type="nucleotide sequence ID" value="NZ_CP022163.1"/>
</dbReference>
<feature type="region of interest" description="Disordered" evidence="2">
    <location>
        <begin position="86"/>
        <end position="108"/>
    </location>
</feature>
<dbReference type="AlphaFoldDB" id="A0A250IDM6"/>
<sequence length="108" mass="11991">MTHDTAQLQNDTMPDILLYPRDTVMRALEVMHRHGVLVLPVVDERRGEVLGHVSEEELRRLGNTLPLVRMTEILNARAALASEGIAGAGADSEAVSPLERTRSESWLH</sequence>
<evidence type="ECO:0000313" key="4">
    <source>
        <dbReference type="EMBL" id="ATB29318.1"/>
    </source>
</evidence>
<keyword evidence="1" id="KW-0129">CBS domain</keyword>
<dbReference type="EMBL" id="CP022163">
    <property type="protein sequence ID" value="ATB29318.1"/>
    <property type="molecule type" value="Genomic_DNA"/>
</dbReference>
<proteinExistence type="predicted"/>
<evidence type="ECO:0000256" key="2">
    <source>
        <dbReference type="SAM" id="MobiDB-lite"/>
    </source>
</evidence>
<dbReference type="PROSITE" id="PS51371">
    <property type="entry name" value="CBS"/>
    <property type="match status" value="1"/>
</dbReference>